<proteinExistence type="predicted"/>
<dbReference type="Pfam" id="PF13646">
    <property type="entry name" value="HEAT_2"/>
    <property type="match status" value="1"/>
</dbReference>
<dbReference type="InterPro" id="IPR011989">
    <property type="entry name" value="ARM-like"/>
</dbReference>
<dbReference type="OrthoDB" id="9766168at2"/>
<dbReference type="SUPFAM" id="SSF48371">
    <property type="entry name" value="ARM repeat"/>
    <property type="match status" value="1"/>
</dbReference>
<reference evidence="1" key="1">
    <citation type="submission" date="2009-07" db="EMBL/GenBank/DDBJ databases">
        <title>Complete sequence of Geobacter sp. M21.</title>
        <authorList>
            <consortium name="US DOE Joint Genome Institute"/>
            <person name="Lucas S."/>
            <person name="Copeland A."/>
            <person name="Lapidus A."/>
            <person name="Glavina del Rio T."/>
            <person name="Dalin E."/>
            <person name="Tice H."/>
            <person name="Bruce D."/>
            <person name="Goodwin L."/>
            <person name="Pitluck S."/>
            <person name="Saunders E."/>
            <person name="Brettin T."/>
            <person name="Detter J.C."/>
            <person name="Han C."/>
            <person name="Larimer F."/>
            <person name="Land M."/>
            <person name="Hauser L."/>
            <person name="Kyrpides N."/>
            <person name="Ovchinnikova G."/>
            <person name="Lovley D."/>
        </authorList>
    </citation>
    <scope>NUCLEOTIDE SEQUENCE [LARGE SCALE GENOMIC DNA]</scope>
    <source>
        <strain evidence="1">M21</strain>
    </source>
</reference>
<evidence type="ECO:0008006" key="2">
    <source>
        <dbReference type="Google" id="ProtNLM"/>
    </source>
</evidence>
<accession>C6DY44</accession>
<dbReference type="AlphaFoldDB" id="C6DY44"/>
<gene>
    <name evidence="1" type="ordered locus">GM21_0234</name>
</gene>
<dbReference type="InterPro" id="IPR016024">
    <property type="entry name" value="ARM-type_fold"/>
</dbReference>
<sequence>MANPGGQHEGVSKEEYASANLVMIAMMKTSKALRIYLPNNPILIGFTDDLNDKMTGHLDKYGEFNLDVEPFVLRYKGKDIYQHQDPKESMACRMYADGIRTLFFLPGLESSELMAFLGVVGFELRTSDEDVVTQLWERDLPHLRYLLEEDFIDGHLELDLTDPGSQQAAVTRVYQALDQQIPPQPRMIPKHLLMLTGEEEKWLRKVRQVEARRNGLDDVVNILSAILAGVKDPVIFWDFVGIMGNLTTNMFLAGEIGQALRLIRFMDQLMKLGSTLPEQQKLLVEALAGILNLQTVQVLQETLDGSETVTHQELKELLLIFGLSSLGAICELLGRVEKLKVRKVIIEVLVELGRENPVVFAPFLEDCRWYLVRNVVLVLSLVGTPVALDMIIKLISHKEARIRREVLGYLERSGELKAKAYIVKYLRDDSSALRIKALQILARENLPFALKPILALTTAEEFASRELPEKKAVYEALGDLGGEDMLPMFRDMLLKKFWFQKTAEKESAQLAAAGLVRMQTGQALALLQEARNSKRSGEVRDLLDQAIAAVAAARAKRSGNAGEV</sequence>
<dbReference type="eggNOG" id="COG1413">
    <property type="taxonomic scope" value="Bacteria"/>
</dbReference>
<dbReference type="STRING" id="443144.GM21_0234"/>
<dbReference type="Gene3D" id="1.25.10.10">
    <property type="entry name" value="Leucine-rich Repeat Variant"/>
    <property type="match status" value="1"/>
</dbReference>
<protein>
    <recommendedName>
        <fullName evidence="2">HEAT repeat domain-containing protein</fullName>
    </recommendedName>
</protein>
<evidence type="ECO:0000313" key="1">
    <source>
        <dbReference type="EMBL" id="ACT16319.1"/>
    </source>
</evidence>
<dbReference type="KEGG" id="gem:GM21_0234"/>
<organism evidence="1">
    <name type="scientific">Geobacter sp. (strain M21)</name>
    <dbReference type="NCBI Taxonomy" id="443144"/>
    <lineage>
        <taxon>Bacteria</taxon>
        <taxon>Pseudomonadati</taxon>
        <taxon>Thermodesulfobacteriota</taxon>
        <taxon>Desulfuromonadia</taxon>
        <taxon>Geobacterales</taxon>
        <taxon>Geobacteraceae</taxon>
        <taxon>Geobacter</taxon>
    </lineage>
</organism>
<dbReference type="HOGENOM" id="CLU_030483_0_0_7"/>
<name>C6DY44_GEOSM</name>
<dbReference type="EMBL" id="CP001661">
    <property type="protein sequence ID" value="ACT16319.1"/>
    <property type="molecule type" value="Genomic_DNA"/>
</dbReference>